<gene>
    <name evidence="6" type="ORF">MNBD_CHLOROFLEXI01-1247</name>
</gene>
<dbReference type="Gene3D" id="2.40.30.130">
    <property type="match status" value="1"/>
</dbReference>
<keyword evidence="6" id="KW-0030">Aminoacyl-tRNA synthetase</keyword>
<dbReference type="GO" id="GO:0004813">
    <property type="term" value="F:alanine-tRNA ligase activity"/>
    <property type="evidence" value="ECO:0007669"/>
    <property type="project" value="InterPro"/>
</dbReference>
<dbReference type="Pfam" id="PF07973">
    <property type="entry name" value="tRNA_SAD"/>
    <property type="match status" value="1"/>
</dbReference>
<dbReference type="GO" id="GO:0002161">
    <property type="term" value="F:aminoacyl-tRNA deacylase activity"/>
    <property type="evidence" value="ECO:0007669"/>
    <property type="project" value="UniProtKB-ARBA"/>
</dbReference>
<evidence type="ECO:0000256" key="2">
    <source>
        <dbReference type="ARBA" id="ARBA00004496"/>
    </source>
</evidence>
<evidence type="ECO:0000256" key="1">
    <source>
        <dbReference type="ARBA" id="ARBA00001947"/>
    </source>
</evidence>
<protein>
    <submittedName>
        <fullName evidence="6">Alanyl-tRNA synthetase family protein</fullName>
    </submittedName>
</protein>
<dbReference type="GO" id="GO:0003676">
    <property type="term" value="F:nucleic acid binding"/>
    <property type="evidence" value="ECO:0007669"/>
    <property type="project" value="InterPro"/>
</dbReference>
<dbReference type="SUPFAM" id="SSF50447">
    <property type="entry name" value="Translation proteins"/>
    <property type="match status" value="1"/>
</dbReference>
<sequence>MKSNRLYYQNAYIIDFEATIVERIHQDGQTVVILDNSYFYPTSGGQPFDIGTINNIPVHNVSIREKDEAVLHWLDSKELWQDAVSGQVNWARRFDHMQQHSGQHILSQAFIQIAQAKTVGFHLSDNSVTIDLGTNKVSSNQIEEAEYLANQIIWQNRSIQARSVTLDQAKKLPLRKLPAVRSGKIRLIEVDKFDLTACGGTHVQQTGEIGMIKVVKLERQNNQLRVEFCCGQRALHNYRLKNSVVNQLSSELTTGSGDIVETVVRFKDEIKESRRLLKKQQTQLLHFEAQKMLSTGKKVGKTAVISHVFSSDESDPGQLRILGNHLIKNKNVIVLLGLAGAKSQLLFCRSKDAPGEMNQLLKPALQILGSAAGGGSAMMAQGGGPATDSERVQQAIDKAERLLFGQIR</sequence>
<dbReference type="GO" id="GO:0005737">
    <property type="term" value="C:cytoplasm"/>
    <property type="evidence" value="ECO:0007669"/>
    <property type="project" value="UniProtKB-SubCell"/>
</dbReference>
<feature type="domain" description="Alanyl-transfer RNA synthetases family profile" evidence="5">
    <location>
        <begin position="1"/>
        <end position="240"/>
    </location>
</feature>
<dbReference type="GO" id="GO:0006419">
    <property type="term" value="P:alanyl-tRNA aminoacylation"/>
    <property type="evidence" value="ECO:0007669"/>
    <property type="project" value="InterPro"/>
</dbReference>
<name>A0A3B0UR04_9ZZZZ</name>
<dbReference type="GO" id="GO:0046872">
    <property type="term" value="F:metal ion binding"/>
    <property type="evidence" value="ECO:0007669"/>
    <property type="project" value="UniProtKB-KW"/>
</dbReference>
<evidence type="ECO:0000259" key="5">
    <source>
        <dbReference type="PROSITE" id="PS50860"/>
    </source>
</evidence>
<accession>A0A3B0UR04</accession>
<dbReference type="AlphaFoldDB" id="A0A3B0UR04"/>
<dbReference type="Gene3D" id="3.10.310.40">
    <property type="match status" value="1"/>
</dbReference>
<keyword evidence="6" id="KW-0436">Ligase</keyword>
<dbReference type="EMBL" id="UOEU01000077">
    <property type="protein sequence ID" value="VAW30683.1"/>
    <property type="molecule type" value="Genomic_DNA"/>
</dbReference>
<evidence type="ECO:0000313" key="6">
    <source>
        <dbReference type="EMBL" id="VAW30683.1"/>
    </source>
</evidence>
<dbReference type="PANTHER" id="PTHR43462">
    <property type="entry name" value="ALANYL-TRNA EDITING PROTEIN"/>
    <property type="match status" value="1"/>
</dbReference>
<comment type="subcellular location">
    <subcellularLocation>
        <location evidence="2">Cytoplasm</location>
    </subcellularLocation>
</comment>
<dbReference type="InterPro" id="IPR018163">
    <property type="entry name" value="Thr/Ala-tRNA-synth_IIc_edit"/>
</dbReference>
<proteinExistence type="predicted"/>
<dbReference type="SUPFAM" id="SSF55186">
    <property type="entry name" value="ThrRS/AlaRS common domain"/>
    <property type="match status" value="1"/>
</dbReference>
<dbReference type="InterPro" id="IPR018165">
    <property type="entry name" value="Ala-tRNA-synth_IIc_core"/>
</dbReference>
<comment type="cofactor">
    <cofactor evidence="1">
        <name>Zn(2+)</name>
        <dbReference type="ChEBI" id="CHEBI:29105"/>
    </cofactor>
</comment>
<evidence type="ECO:0000256" key="3">
    <source>
        <dbReference type="ARBA" id="ARBA00022723"/>
    </source>
</evidence>
<dbReference type="GO" id="GO:0005524">
    <property type="term" value="F:ATP binding"/>
    <property type="evidence" value="ECO:0007669"/>
    <property type="project" value="InterPro"/>
</dbReference>
<organism evidence="6">
    <name type="scientific">hydrothermal vent metagenome</name>
    <dbReference type="NCBI Taxonomy" id="652676"/>
    <lineage>
        <taxon>unclassified sequences</taxon>
        <taxon>metagenomes</taxon>
        <taxon>ecological metagenomes</taxon>
    </lineage>
</organism>
<dbReference type="SMART" id="SM00863">
    <property type="entry name" value="tRNA_SAD"/>
    <property type="match status" value="1"/>
</dbReference>
<keyword evidence="3" id="KW-0479">Metal-binding</keyword>
<dbReference type="InterPro" id="IPR051335">
    <property type="entry name" value="Alanyl-tRNA_Editing_Enzymes"/>
</dbReference>
<dbReference type="InterPro" id="IPR012947">
    <property type="entry name" value="tRNA_SAD"/>
</dbReference>
<dbReference type="PROSITE" id="PS50860">
    <property type="entry name" value="AA_TRNA_LIGASE_II_ALA"/>
    <property type="match status" value="1"/>
</dbReference>
<dbReference type="Gene3D" id="3.30.980.10">
    <property type="entry name" value="Threonyl-trna Synthetase, Chain A, domain 2"/>
    <property type="match status" value="1"/>
</dbReference>
<keyword evidence="4" id="KW-0862">Zinc</keyword>
<reference evidence="6" key="1">
    <citation type="submission" date="2018-06" db="EMBL/GenBank/DDBJ databases">
        <authorList>
            <person name="Zhirakovskaya E."/>
        </authorList>
    </citation>
    <scope>NUCLEOTIDE SEQUENCE</scope>
</reference>
<dbReference type="InterPro" id="IPR009000">
    <property type="entry name" value="Transl_B-barrel_sf"/>
</dbReference>
<dbReference type="PANTHER" id="PTHR43462:SF1">
    <property type="entry name" value="ALANYL-TRNA EDITING PROTEIN AARSD1"/>
    <property type="match status" value="1"/>
</dbReference>
<evidence type="ECO:0000256" key="4">
    <source>
        <dbReference type="ARBA" id="ARBA00022833"/>
    </source>
</evidence>